<proteinExistence type="predicted"/>
<accession>A0AAV7RPQ7</accession>
<protein>
    <submittedName>
        <fullName evidence="2">Uncharacterized protein</fullName>
    </submittedName>
</protein>
<feature type="region of interest" description="Disordered" evidence="1">
    <location>
        <begin position="37"/>
        <end position="59"/>
    </location>
</feature>
<keyword evidence="3" id="KW-1185">Reference proteome</keyword>
<organism evidence="2 3">
    <name type="scientific">Pleurodeles waltl</name>
    <name type="common">Iberian ribbed newt</name>
    <dbReference type="NCBI Taxonomy" id="8319"/>
    <lineage>
        <taxon>Eukaryota</taxon>
        <taxon>Metazoa</taxon>
        <taxon>Chordata</taxon>
        <taxon>Craniata</taxon>
        <taxon>Vertebrata</taxon>
        <taxon>Euteleostomi</taxon>
        <taxon>Amphibia</taxon>
        <taxon>Batrachia</taxon>
        <taxon>Caudata</taxon>
        <taxon>Salamandroidea</taxon>
        <taxon>Salamandridae</taxon>
        <taxon>Pleurodelinae</taxon>
        <taxon>Pleurodeles</taxon>
    </lineage>
</organism>
<evidence type="ECO:0000313" key="3">
    <source>
        <dbReference type="Proteomes" id="UP001066276"/>
    </source>
</evidence>
<dbReference type="Proteomes" id="UP001066276">
    <property type="component" value="Chromosome 5"/>
</dbReference>
<dbReference type="AlphaFoldDB" id="A0AAV7RPQ7"/>
<evidence type="ECO:0000256" key="1">
    <source>
        <dbReference type="SAM" id="MobiDB-lite"/>
    </source>
</evidence>
<evidence type="ECO:0000313" key="2">
    <source>
        <dbReference type="EMBL" id="KAJ1153490.1"/>
    </source>
</evidence>
<comment type="caution">
    <text evidence="2">The sequence shown here is derived from an EMBL/GenBank/DDBJ whole genome shotgun (WGS) entry which is preliminary data.</text>
</comment>
<reference evidence="2" key="1">
    <citation type="journal article" date="2022" name="bioRxiv">
        <title>Sequencing and chromosome-scale assembly of the giantPleurodeles waltlgenome.</title>
        <authorList>
            <person name="Brown T."/>
            <person name="Elewa A."/>
            <person name="Iarovenko S."/>
            <person name="Subramanian E."/>
            <person name="Araus A.J."/>
            <person name="Petzold A."/>
            <person name="Susuki M."/>
            <person name="Suzuki K.-i.T."/>
            <person name="Hayashi T."/>
            <person name="Toyoda A."/>
            <person name="Oliveira C."/>
            <person name="Osipova E."/>
            <person name="Leigh N.D."/>
            <person name="Simon A."/>
            <person name="Yun M.H."/>
        </authorList>
    </citation>
    <scope>NUCLEOTIDE SEQUENCE</scope>
    <source>
        <strain evidence="2">20211129_DDA</strain>
        <tissue evidence="2">Liver</tissue>
    </source>
</reference>
<name>A0AAV7RPQ7_PLEWA</name>
<dbReference type="EMBL" id="JANPWB010000009">
    <property type="protein sequence ID" value="KAJ1153490.1"/>
    <property type="molecule type" value="Genomic_DNA"/>
</dbReference>
<gene>
    <name evidence="2" type="ORF">NDU88_006249</name>
</gene>
<sequence>MPPLAMMLPLESPMETPSRNWLDRKVELEQDVDLRALDDQPLVSDEGARDDEAGYRQQAISRERVAEEERLRAGLTGRTQPSWAASVRTPWRVFSGG</sequence>